<dbReference type="Proteomes" id="UP001355298">
    <property type="component" value="Unassembled WGS sequence"/>
</dbReference>
<reference evidence="1 2" key="1">
    <citation type="submission" date="2024-01" db="EMBL/GenBank/DDBJ databases">
        <title>The strains designed SYSU M86414 and SYSU M84420 isolated from the marine sediment in San Sha City (Hainan Province, China).</title>
        <authorList>
            <person name="Guo D."/>
        </authorList>
    </citation>
    <scope>NUCLEOTIDE SEQUENCE [LARGE SCALE GENOMIC DNA]</scope>
    <source>
        <strain evidence="1 2">SYSU M84420</strain>
    </source>
</reference>
<gene>
    <name evidence="1" type="ORF">VOP03_01925</name>
</gene>
<evidence type="ECO:0000313" key="1">
    <source>
        <dbReference type="EMBL" id="MEC4264092.1"/>
    </source>
</evidence>
<dbReference type="EMBL" id="JAYMGW010000001">
    <property type="protein sequence ID" value="MEC4264092.1"/>
    <property type="molecule type" value="Genomic_DNA"/>
</dbReference>
<sequence length="50" mass="5921">MDTIYIQEHDPVNEEPQKVINGEKEYITDIPSDIYESLYKGFIERENETS</sequence>
<comment type="caution">
    <text evidence="1">The sequence shown here is derived from an EMBL/GenBank/DDBJ whole genome shotgun (WGS) entry which is preliminary data.</text>
</comment>
<evidence type="ECO:0000313" key="2">
    <source>
        <dbReference type="Proteomes" id="UP001355298"/>
    </source>
</evidence>
<protein>
    <submittedName>
        <fullName evidence="1">Uncharacterized protein</fullName>
    </submittedName>
</protein>
<accession>A0ABU6ILW2</accession>
<organism evidence="1 2">
    <name type="scientific">Flagellimonas halotolerans</name>
    <dbReference type="NCBI Taxonomy" id="3112164"/>
    <lineage>
        <taxon>Bacteria</taxon>
        <taxon>Pseudomonadati</taxon>
        <taxon>Bacteroidota</taxon>
        <taxon>Flavobacteriia</taxon>
        <taxon>Flavobacteriales</taxon>
        <taxon>Flavobacteriaceae</taxon>
        <taxon>Flagellimonas</taxon>
    </lineage>
</organism>
<dbReference type="RefSeq" id="WP_326276892.1">
    <property type="nucleotide sequence ID" value="NZ_JAYKYV010000001.1"/>
</dbReference>
<keyword evidence="2" id="KW-1185">Reference proteome</keyword>
<name>A0ABU6ILW2_9FLAO</name>
<proteinExistence type="predicted"/>